<dbReference type="Proteomes" id="UP000606490">
    <property type="component" value="Unassembled WGS sequence"/>
</dbReference>
<reference evidence="5 6" key="1">
    <citation type="submission" date="2021-01" db="EMBL/GenBank/DDBJ databases">
        <title>Belnapia mucosa sp. nov. and Belnapia arida sp. nov., isolated from the Tabernas Desert (Almeria, Spain).</title>
        <authorList>
            <person name="Molina-Menor E."/>
            <person name="Vidal-Verdu A."/>
            <person name="Calonge A."/>
            <person name="Satari L."/>
            <person name="Pereto Magraner J."/>
            <person name="Porcar Miralles M."/>
        </authorList>
    </citation>
    <scope>NUCLEOTIDE SEQUENCE [LARGE SCALE GENOMIC DNA]</scope>
    <source>
        <strain evidence="5 6">T6</strain>
    </source>
</reference>
<evidence type="ECO:0000313" key="6">
    <source>
        <dbReference type="Proteomes" id="UP000606490"/>
    </source>
</evidence>
<proteinExistence type="predicted"/>
<dbReference type="SUPFAM" id="SSF46785">
    <property type="entry name" value="Winged helix' DNA-binding domain"/>
    <property type="match status" value="1"/>
</dbReference>
<protein>
    <submittedName>
        <fullName evidence="5">Helix-turn-helix transcriptional regulator</fullName>
    </submittedName>
</protein>
<dbReference type="InterPro" id="IPR036388">
    <property type="entry name" value="WH-like_DNA-bd_sf"/>
</dbReference>
<feature type="domain" description="HTH arsR-type" evidence="4">
    <location>
        <begin position="1"/>
        <end position="95"/>
    </location>
</feature>
<dbReference type="PROSITE" id="PS50987">
    <property type="entry name" value="HTH_ARSR_2"/>
    <property type="match status" value="1"/>
</dbReference>
<dbReference type="InterPro" id="IPR051011">
    <property type="entry name" value="Metal_resp_trans_reg"/>
</dbReference>
<dbReference type="PANTHER" id="PTHR43132">
    <property type="entry name" value="ARSENICAL RESISTANCE OPERON REPRESSOR ARSR-RELATED"/>
    <property type="match status" value="1"/>
</dbReference>
<name>A0ABS1V6R1_9PROT</name>
<dbReference type="EMBL" id="JAEUXJ010000008">
    <property type="protein sequence ID" value="MBL6457353.1"/>
    <property type="molecule type" value="Genomic_DNA"/>
</dbReference>
<dbReference type="PANTHER" id="PTHR43132:SF2">
    <property type="entry name" value="ARSENICAL RESISTANCE OPERON REPRESSOR ARSR-RELATED"/>
    <property type="match status" value="1"/>
</dbReference>
<keyword evidence="6" id="KW-1185">Reference proteome</keyword>
<dbReference type="NCBIfam" id="NF033788">
    <property type="entry name" value="HTH_metalloreg"/>
    <property type="match status" value="1"/>
</dbReference>
<evidence type="ECO:0000256" key="1">
    <source>
        <dbReference type="ARBA" id="ARBA00023015"/>
    </source>
</evidence>
<evidence type="ECO:0000259" key="4">
    <source>
        <dbReference type="PROSITE" id="PS50987"/>
    </source>
</evidence>
<evidence type="ECO:0000256" key="3">
    <source>
        <dbReference type="ARBA" id="ARBA00023163"/>
    </source>
</evidence>
<keyword evidence="3" id="KW-0804">Transcription</keyword>
<dbReference type="InterPro" id="IPR011991">
    <property type="entry name" value="ArsR-like_HTH"/>
</dbReference>
<evidence type="ECO:0000313" key="5">
    <source>
        <dbReference type="EMBL" id="MBL6457353.1"/>
    </source>
</evidence>
<dbReference type="CDD" id="cd00090">
    <property type="entry name" value="HTH_ARSR"/>
    <property type="match status" value="1"/>
</dbReference>
<dbReference type="PRINTS" id="PR00778">
    <property type="entry name" value="HTHARSR"/>
</dbReference>
<evidence type="ECO:0000256" key="2">
    <source>
        <dbReference type="ARBA" id="ARBA00023125"/>
    </source>
</evidence>
<dbReference type="InterPro" id="IPR001845">
    <property type="entry name" value="HTH_ArsR_DNA-bd_dom"/>
</dbReference>
<keyword evidence="2" id="KW-0238">DNA-binding</keyword>
<accession>A0ABS1V6R1</accession>
<dbReference type="RefSeq" id="WP_202827098.1">
    <property type="nucleotide sequence ID" value="NZ_JAEUXJ010000008.1"/>
</dbReference>
<dbReference type="Gene3D" id="1.10.10.10">
    <property type="entry name" value="Winged helix-like DNA-binding domain superfamily/Winged helix DNA-binding domain"/>
    <property type="match status" value="1"/>
</dbReference>
<dbReference type="Pfam" id="PF12840">
    <property type="entry name" value="HTH_20"/>
    <property type="match status" value="1"/>
</dbReference>
<gene>
    <name evidence="5" type="ORF">JMJ55_18625</name>
</gene>
<organism evidence="5 6">
    <name type="scientific">Belnapia mucosa</name>
    <dbReference type="NCBI Taxonomy" id="2804532"/>
    <lineage>
        <taxon>Bacteria</taxon>
        <taxon>Pseudomonadati</taxon>
        <taxon>Pseudomonadota</taxon>
        <taxon>Alphaproteobacteria</taxon>
        <taxon>Acetobacterales</taxon>
        <taxon>Roseomonadaceae</taxon>
        <taxon>Belnapia</taxon>
    </lineage>
</organism>
<dbReference type="InterPro" id="IPR036390">
    <property type="entry name" value="WH_DNA-bd_sf"/>
</dbReference>
<sequence>METKQTLEALAALAQETRLAVFRLLVEAGLEGMSAGDIARQLAVPHNTMSSHLGILARAGLVTSRRESRSVIYAADYAGVRGLIAFLLQDCCKGRPEICAPLLDAALAPAAARCCPPSAMPEV</sequence>
<dbReference type="SMART" id="SM00418">
    <property type="entry name" value="HTH_ARSR"/>
    <property type="match status" value="1"/>
</dbReference>
<keyword evidence="1" id="KW-0805">Transcription regulation</keyword>
<comment type="caution">
    <text evidence="5">The sequence shown here is derived from an EMBL/GenBank/DDBJ whole genome shotgun (WGS) entry which is preliminary data.</text>
</comment>